<dbReference type="SUPFAM" id="SSF53706">
    <property type="entry name" value="Formate dehydrogenase/DMSO reductase, domains 1-3"/>
    <property type="match status" value="1"/>
</dbReference>
<proteinExistence type="predicted"/>
<evidence type="ECO:0000256" key="2">
    <source>
        <dbReference type="ARBA" id="ARBA00023004"/>
    </source>
</evidence>
<dbReference type="InterPro" id="IPR006963">
    <property type="entry name" value="Mopterin_OxRdtase_4Fe-4S_dom"/>
</dbReference>
<sequence>MNAADLPAGSIAIVPESAARETRSTCPYCGVGCGCALPRAPRGGACWRPPFVPPPSGGFRRSPGC</sequence>
<dbReference type="AlphaFoldDB" id="A0A1J5R495"/>
<dbReference type="Gene3D" id="2.20.25.90">
    <property type="entry name" value="ADC-like domains"/>
    <property type="match status" value="1"/>
</dbReference>
<evidence type="ECO:0000313" key="5">
    <source>
        <dbReference type="EMBL" id="OIQ90266.1"/>
    </source>
</evidence>
<accession>A0A1J5R495</accession>
<keyword evidence="1" id="KW-0479">Metal-binding</keyword>
<dbReference type="GO" id="GO:0016491">
    <property type="term" value="F:oxidoreductase activity"/>
    <property type="evidence" value="ECO:0007669"/>
    <property type="project" value="InterPro"/>
</dbReference>
<evidence type="ECO:0000256" key="1">
    <source>
        <dbReference type="ARBA" id="ARBA00022723"/>
    </source>
</evidence>
<dbReference type="PROSITE" id="PS51669">
    <property type="entry name" value="4FE4S_MOW_BIS_MGD"/>
    <property type="match status" value="1"/>
</dbReference>
<protein>
    <recommendedName>
        <fullName evidence="4">4Fe-4S Mo/W bis-MGD-type domain-containing protein</fullName>
    </recommendedName>
</protein>
<dbReference type="GO" id="GO:0046872">
    <property type="term" value="F:metal ion binding"/>
    <property type="evidence" value="ECO:0007669"/>
    <property type="project" value="UniProtKB-KW"/>
</dbReference>
<gene>
    <name evidence="5" type="ORF">GALL_278390</name>
</gene>
<keyword evidence="2" id="KW-0408">Iron</keyword>
<evidence type="ECO:0000256" key="3">
    <source>
        <dbReference type="ARBA" id="ARBA00023014"/>
    </source>
</evidence>
<organism evidence="5">
    <name type="scientific">mine drainage metagenome</name>
    <dbReference type="NCBI Taxonomy" id="410659"/>
    <lineage>
        <taxon>unclassified sequences</taxon>
        <taxon>metagenomes</taxon>
        <taxon>ecological metagenomes</taxon>
    </lineage>
</organism>
<reference evidence="5" key="1">
    <citation type="submission" date="2016-10" db="EMBL/GenBank/DDBJ databases">
        <title>Sequence of Gallionella enrichment culture.</title>
        <authorList>
            <person name="Poehlein A."/>
            <person name="Muehling M."/>
            <person name="Daniel R."/>
        </authorList>
    </citation>
    <scope>NUCLEOTIDE SEQUENCE</scope>
</reference>
<evidence type="ECO:0000259" key="4">
    <source>
        <dbReference type="PROSITE" id="PS51669"/>
    </source>
</evidence>
<dbReference type="EMBL" id="MLJW01000298">
    <property type="protein sequence ID" value="OIQ90266.1"/>
    <property type="molecule type" value="Genomic_DNA"/>
</dbReference>
<keyword evidence="3" id="KW-0411">Iron-sulfur</keyword>
<comment type="caution">
    <text evidence="5">The sequence shown here is derived from an EMBL/GenBank/DDBJ whole genome shotgun (WGS) entry which is preliminary data.</text>
</comment>
<dbReference type="GO" id="GO:0051536">
    <property type="term" value="F:iron-sulfur cluster binding"/>
    <property type="evidence" value="ECO:0007669"/>
    <property type="project" value="UniProtKB-KW"/>
</dbReference>
<feature type="domain" description="4Fe-4S Mo/W bis-MGD-type" evidence="4">
    <location>
        <begin position="19"/>
        <end position="65"/>
    </location>
</feature>
<name>A0A1J5R495_9ZZZZ</name>